<dbReference type="CDD" id="cd14814">
    <property type="entry name" value="Peptidase_M15"/>
    <property type="match status" value="1"/>
</dbReference>
<keyword evidence="2" id="KW-0645">Protease</keyword>
<reference evidence="8 9" key="1">
    <citation type="submission" date="2017-06" db="EMBL/GenBank/DDBJ databases">
        <authorList>
            <person name="Kim H.J."/>
            <person name="Triplett B.A."/>
        </authorList>
    </citation>
    <scope>NUCLEOTIDE SEQUENCE [LARGE SCALE GENOMIC DNA]</scope>
    <source>
        <strain evidence="8 9">DSM 45207</strain>
    </source>
</reference>
<protein>
    <submittedName>
        <fullName evidence="8">NlpC/P60 family protein</fullName>
    </submittedName>
</protein>
<dbReference type="Proteomes" id="UP000198348">
    <property type="component" value="Unassembled WGS sequence"/>
</dbReference>
<evidence type="ECO:0000256" key="6">
    <source>
        <dbReference type="SAM" id="SignalP"/>
    </source>
</evidence>
<evidence type="ECO:0000313" key="8">
    <source>
        <dbReference type="EMBL" id="SNR46258.1"/>
    </source>
</evidence>
<dbReference type="InterPro" id="IPR038765">
    <property type="entry name" value="Papain-like_cys_pep_sf"/>
</dbReference>
<comment type="similarity">
    <text evidence="1">Belongs to the peptidase C40 family.</text>
</comment>
<feature type="region of interest" description="Disordered" evidence="5">
    <location>
        <begin position="88"/>
        <end position="115"/>
    </location>
</feature>
<feature type="compositionally biased region" description="Low complexity" evidence="5">
    <location>
        <begin position="31"/>
        <end position="49"/>
    </location>
</feature>
<dbReference type="SUPFAM" id="SSF54001">
    <property type="entry name" value="Cysteine proteinases"/>
    <property type="match status" value="1"/>
</dbReference>
<feature type="region of interest" description="Disordered" evidence="5">
    <location>
        <begin position="179"/>
        <end position="215"/>
    </location>
</feature>
<dbReference type="GO" id="GO:0006508">
    <property type="term" value="P:proteolysis"/>
    <property type="evidence" value="ECO:0007669"/>
    <property type="project" value="UniProtKB-KW"/>
</dbReference>
<dbReference type="Gene3D" id="3.30.1380.10">
    <property type="match status" value="1"/>
</dbReference>
<dbReference type="InterPro" id="IPR003709">
    <property type="entry name" value="VanY-like_core_dom"/>
</dbReference>
<dbReference type="PANTHER" id="PTHR34385:SF1">
    <property type="entry name" value="PEPTIDOGLYCAN L-ALANYL-D-GLUTAMATE ENDOPEPTIDASE CWLK"/>
    <property type="match status" value="1"/>
</dbReference>
<keyword evidence="3" id="KW-0378">Hydrolase</keyword>
<accession>A0A238WII4</accession>
<evidence type="ECO:0000313" key="9">
    <source>
        <dbReference type="Proteomes" id="UP000198348"/>
    </source>
</evidence>
<evidence type="ECO:0000259" key="7">
    <source>
        <dbReference type="PROSITE" id="PS51935"/>
    </source>
</evidence>
<evidence type="ECO:0000256" key="4">
    <source>
        <dbReference type="ARBA" id="ARBA00022807"/>
    </source>
</evidence>
<dbReference type="PANTHER" id="PTHR34385">
    <property type="entry name" value="D-ALANYL-D-ALANINE CARBOXYPEPTIDASE"/>
    <property type="match status" value="1"/>
</dbReference>
<evidence type="ECO:0000256" key="5">
    <source>
        <dbReference type="SAM" id="MobiDB-lite"/>
    </source>
</evidence>
<dbReference type="InterPro" id="IPR009045">
    <property type="entry name" value="Zn_M74/Hedgehog-like"/>
</dbReference>
<dbReference type="Gene3D" id="6.10.250.3150">
    <property type="match status" value="1"/>
</dbReference>
<dbReference type="Pfam" id="PF00877">
    <property type="entry name" value="NLPC_P60"/>
    <property type="match status" value="1"/>
</dbReference>
<dbReference type="InterPro" id="IPR052179">
    <property type="entry name" value="DD-CPase-like"/>
</dbReference>
<keyword evidence="9" id="KW-1185">Reference proteome</keyword>
<dbReference type="InterPro" id="IPR000064">
    <property type="entry name" value="NLP_P60_dom"/>
</dbReference>
<evidence type="ECO:0000256" key="2">
    <source>
        <dbReference type="ARBA" id="ARBA00022670"/>
    </source>
</evidence>
<dbReference type="GO" id="GO:0008234">
    <property type="term" value="F:cysteine-type peptidase activity"/>
    <property type="evidence" value="ECO:0007669"/>
    <property type="project" value="UniProtKB-KW"/>
</dbReference>
<dbReference type="Pfam" id="PF02557">
    <property type="entry name" value="VanY"/>
    <property type="match status" value="1"/>
</dbReference>
<feature type="domain" description="NlpC/P60" evidence="7">
    <location>
        <begin position="298"/>
        <end position="428"/>
    </location>
</feature>
<dbReference type="RefSeq" id="WP_089300760.1">
    <property type="nucleotide sequence ID" value="NZ_FZNW01000006.1"/>
</dbReference>
<dbReference type="AlphaFoldDB" id="A0A238WII4"/>
<name>A0A238WII4_9PSEU</name>
<sequence length="598" mass="63823">MRASASLLAVLALAVGLVVVPFASADEHSPGEPGEAPVEAGVAPGVGVPDSRPGEAFADPKIAELQESATEVQEELDDLTSRVADAQRALDEAEAQREEAASKREDAEAALREKQDEVDDFSRAMYTGMGRPDDMRMLLTAQSTEDVLAGSSMIRMLRSEQDERLFDALDRHRAAVDAEREAEAAHEAAEERAEELERRSNDASNRADAISSELRGPIGEANDAVVAQQRAQEKRNAKTAANWESYLDRLDEAGIDPPSAAALRDLDSLPSGLRTVEAIDGTVQAGVAQTSVNGERLLVLPEETVEAVSSAVDALGKPYVPRDEGEGPVAYSCDGLVRAAFDAGGLELPERAPEQLARGVRVPHADAQPGDLVFIGPEKYGVQHVGIVLDDRTMLAADGRIASVAVTDLPASDSSLAVVRPALGLRDEARDVPRRDDGELTWRCGGVELPMTTGGGTEHDGAGAWGGYPNGMIPSSALCAIGVSSHTLRCDAAQAFVAMSQAYAGEFGERLCVTDSYRTFDAQVDLYHRKPALAAVPGTSNHGWGLALDMCGGVQSFGTPQFRWMAENAPEFGWIHPNWARQGGGREEPWHWEYVGRG</sequence>
<feature type="compositionally biased region" description="Basic and acidic residues" evidence="5">
    <location>
        <begin position="179"/>
        <end position="201"/>
    </location>
</feature>
<proteinExistence type="inferred from homology"/>
<keyword evidence="4" id="KW-0788">Thiol protease</keyword>
<feature type="chain" id="PRO_5012172787" evidence="6">
    <location>
        <begin position="26"/>
        <end position="598"/>
    </location>
</feature>
<feature type="signal peptide" evidence="6">
    <location>
        <begin position="1"/>
        <end position="25"/>
    </location>
</feature>
<organism evidence="8 9">
    <name type="scientific">Haloechinothrix alba</name>
    <dbReference type="NCBI Taxonomy" id="664784"/>
    <lineage>
        <taxon>Bacteria</taxon>
        <taxon>Bacillati</taxon>
        <taxon>Actinomycetota</taxon>
        <taxon>Actinomycetes</taxon>
        <taxon>Pseudonocardiales</taxon>
        <taxon>Pseudonocardiaceae</taxon>
        <taxon>Haloechinothrix</taxon>
    </lineage>
</organism>
<dbReference type="Gene3D" id="3.90.1720.10">
    <property type="entry name" value="endopeptidase domain like (from Nostoc punctiforme)"/>
    <property type="match status" value="1"/>
</dbReference>
<dbReference type="PROSITE" id="PS51935">
    <property type="entry name" value="NLPC_P60"/>
    <property type="match status" value="1"/>
</dbReference>
<keyword evidence="6" id="KW-0732">Signal</keyword>
<dbReference type="OrthoDB" id="1099523at2"/>
<gene>
    <name evidence="8" type="ORF">SAMN06265360_106198</name>
</gene>
<evidence type="ECO:0000256" key="1">
    <source>
        <dbReference type="ARBA" id="ARBA00007074"/>
    </source>
</evidence>
<dbReference type="SUPFAM" id="SSF55166">
    <property type="entry name" value="Hedgehog/DD-peptidase"/>
    <property type="match status" value="1"/>
</dbReference>
<evidence type="ECO:0000256" key="3">
    <source>
        <dbReference type="ARBA" id="ARBA00022801"/>
    </source>
</evidence>
<dbReference type="EMBL" id="FZNW01000006">
    <property type="protein sequence ID" value="SNR46258.1"/>
    <property type="molecule type" value="Genomic_DNA"/>
</dbReference>
<feature type="region of interest" description="Disordered" evidence="5">
    <location>
        <begin position="26"/>
        <end position="59"/>
    </location>
</feature>